<dbReference type="Proteomes" id="UP000064920">
    <property type="component" value="Chromosome"/>
</dbReference>
<dbReference type="EMBL" id="CP012023">
    <property type="protein sequence ID" value="ALI55294.1"/>
    <property type="molecule type" value="Genomic_DNA"/>
</dbReference>
<sequence>MRPEVRALIWQWREVLIALLVVALMAWWAASSFGVVRWVALVVTIAALFLAFAAVQRARFGRTEGGIGAVEFDEGVVSYFTATTGGQIEIAAMTSVMLLPAVRGPAHWQLDAPAQAPLLIPLDAFGAEKLFDVFVTLNGIETEKMLRQIKSAPDSPVVIWRKRTVALH</sequence>
<dbReference type="KEGG" id="cmar:IMCC12053_1346"/>
<dbReference type="RefSeq" id="WP_062216967.1">
    <property type="nucleotide sequence ID" value="NZ_CBFHKW010000005.1"/>
</dbReference>
<protein>
    <submittedName>
        <fullName evidence="1">Uncharacterized protein</fullName>
    </submittedName>
</protein>
<dbReference type="PATRIC" id="fig|1397108.4.peg.1378"/>
<evidence type="ECO:0000313" key="2">
    <source>
        <dbReference type="Proteomes" id="UP000064920"/>
    </source>
</evidence>
<dbReference type="OrthoDB" id="7851333at2"/>
<organism evidence="1 2">
    <name type="scientific">Celeribacter marinus</name>
    <dbReference type="NCBI Taxonomy" id="1397108"/>
    <lineage>
        <taxon>Bacteria</taxon>
        <taxon>Pseudomonadati</taxon>
        <taxon>Pseudomonadota</taxon>
        <taxon>Alphaproteobacteria</taxon>
        <taxon>Rhodobacterales</taxon>
        <taxon>Roseobacteraceae</taxon>
        <taxon>Celeribacter</taxon>
    </lineage>
</organism>
<evidence type="ECO:0000313" key="1">
    <source>
        <dbReference type="EMBL" id="ALI55294.1"/>
    </source>
</evidence>
<reference evidence="1 2" key="1">
    <citation type="submission" date="2015-05" db="EMBL/GenBank/DDBJ databases">
        <authorList>
            <person name="Wang D.B."/>
            <person name="Wang M."/>
        </authorList>
    </citation>
    <scope>NUCLEOTIDE SEQUENCE [LARGE SCALE GENOMIC DNA]</scope>
    <source>
        <strain evidence="1 2">IMCC 12053</strain>
    </source>
</reference>
<proteinExistence type="predicted"/>
<name>A0A0P0ABC7_9RHOB</name>
<dbReference type="STRING" id="1397108.IMCC12053_1346"/>
<keyword evidence="2" id="KW-1185">Reference proteome</keyword>
<accession>A0A0P0ABC7</accession>
<gene>
    <name evidence="1" type="ORF">IMCC12053_1346</name>
</gene>
<dbReference type="AlphaFoldDB" id="A0A0P0ABC7"/>